<accession>A0ABV2TST8</accession>
<organism evidence="2 3">
    <name type="scientific">Sediminicola luteus</name>
    <dbReference type="NCBI Taxonomy" id="319238"/>
    <lineage>
        <taxon>Bacteria</taxon>
        <taxon>Pseudomonadati</taxon>
        <taxon>Bacteroidota</taxon>
        <taxon>Flavobacteriia</taxon>
        <taxon>Flavobacteriales</taxon>
        <taxon>Flavobacteriaceae</taxon>
        <taxon>Sediminicola</taxon>
    </lineage>
</organism>
<evidence type="ECO:0000313" key="3">
    <source>
        <dbReference type="Proteomes" id="UP001549773"/>
    </source>
</evidence>
<dbReference type="Proteomes" id="UP001549773">
    <property type="component" value="Unassembled WGS sequence"/>
</dbReference>
<comment type="caution">
    <text evidence="2">The sequence shown here is derived from an EMBL/GenBank/DDBJ whole genome shotgun (WGS) entry which is preliminary data.</text>
</comment>
<dbReference type="EMBL" id="JBEWYP010000001">
    <property type="protein sequence ID" value="MET7028323.1"/>
    <property type="molecule type" value="Genomic_DNA"/>
</dbReference>
<keyword evidence="1" id="KW-0812">Transmembrane</keyword>
<sequence>MKRIHFDNTQDWRVTSILIVAVIFILLGSFEPFEFDNPNINKGTTLFGWFLWLVYFGRMLLYKNYVQWNKKGISIKINSFWGKNLTYNNIKGSEIIDNNTLIITKNSGNQIKIDLQGIVEKDALKLHNLIAEHTLEKKV</sequence>
<keyword evidence="1" id="KW-1133">Transmembrane helix</keyword>
<keyword evidence="3" id="KW-1185">Reference proteome</keyword>
<reference evidence="2 3" key="1">
    <citation type="submission" date="2024-07" db="EMBL/GenBank/DDBJ databases">
        <title>The genome sequence of type strain Sediminicola luteus GDMCC 1.2596T.</title>
        <authorList>
            <person name="Liu Y."/>
        </authorList>
    </citation>
    <scope>NUCLEOTIDE SEQUENCE [LARGE SCALE GENOMIC DNA]</scope>
    <source>
        <strain evidence="2 3">GDMCC 1.2596</strain>
    </source>
</reference>
<feature type="transmembrane region" description="Helical" evidence="1">
    <location>
        <begin position="42"/>
        <end position="61"/>
    </location>
</feature>
<evidence type="ECO:0000256" key="1">
    <source>
        <dbReference type="SAM" id="Phobius"/>
    </source>
</evidence>
<evidence type="ECO:0000313" key="2">
    <source>
        <dbReference type="EMBL" id="MET7028323.1"/>
    </source>
</evidence>
<keyword evidence="1" id="KW-0472">Membrane</keyword>
<evidence type="ECO:0008006" key="4">
    <source>
        <dbReference type="Google" id="ProtNLM"/>
    </source>
</evidence>
<dbReference type="RefSeq" id="WP_354617181.1">
    <property type="nucleotide sequence ID" value="NZ_JBEWYP010000001.1"/>
</dbReference>
<proteinExistence type="predicted"/>
<protein>
    <recommendedName>
        <fullName evidence="4">DUF304 domain-containing protein</fullName>
    </recommendedName>
</protein>
<gene>
    <name evidence="2" type="ORF">ABXZ32_02900</name>
</gene>
<name>A0ABV2TST8_9FLAO</name>
<feature type="transmembrane region" description="Helical" evidence="1">
    <location>
        <begin position="12"/>
        <end position="30"/>
    </location>
</feature>